<feature type="chain" id="PRO_5024336049" evidence="2">
    <location>
        <begin position="21"/>
        <end position="488"/>
    </location>
</feature>
<dbReference type="RefSeq" id="WP_150088107.1">
    <property type="nucleotide sequence ID" value="NZ_VWSF01000005.1"/>
</dbReference>
<dbReference type="InterPro" id="IPR013783">
    <property type="entry name" value="Ig-like_fold"/>
</dbReference>
<reference evidence="3 4" key="1">
    <citation type="submission" date="2019-09" db="EMBL/GenBank/DDBJ databases">
        <title>Genome sequence and assembly of Adhaeribacter sp.</title>
        <authorList>
            <person name="Chhetri G."/>
        </authorList>
    </citation>
    <scope>NUCLEOTIDE SEQUENCE [LARGE SCALE GENOMIC DNA]</scope>
    <source>
        <strain evidence="3 4">DK36</strain>
    </source>
</reference>
<evidence type="ECO:0000256" key="1">
    <source>
        <dbReference type="SAM" id="MobiDB-lite"/>
    </source>
</evidence>
<name>A0A5M6DJ45_9BACT</name>
<feature type="signal peptide" evidence="2">
    <location>
        <begin position="1"/>
        <end position="20"/>
    </location>
</feature>
<dbReference type="AlphaFoldDB" id="A0A5M6DJ45"/>
<dbReference type="EMBL" id="VWSF01000005">
    <property type="protein sequence ID" value="KAA5547483.1"/>
    <property type="molecule type" value="Genomic_DNA"/>
</dbReference>
<dbReference type="InterPro" id="IPR006626">
    <property type="entry name" value="PbH1"/>
</dbReference>
<dbReference type="PROSITE" id="PS51257">
    <property type="entry name" value="PROKAR_LIPOPROTEIN"/>
    <property type="match status" value="1"/>
</dbReference>
<protein>
    <submittedName>
        <fullName evidence="3">Right-handed parallel beta-helix repeat-containing protein</fullName>
    </submittedName>
</protein>
<keyword evidence="2" id="KW-0732">Signal</keyword>
<feature type="region of interest" description="Disordered" evidence="1">
    <location>
        <begin position="23"/>
        <end position="48"/>
    </location>
</feature>
<dbReference type="InterPro" id="IPR035986">
    <property type="entry name" value="PKD_dom_sf"/>
</dbReference>
<dbReference type="Proteomes" id="UP000323426">
    <property type="component" value="Unassembled WGS sequence"/>
</dbReference>
<organism evidence="3 4">
    <name type="scientific">Adhaeribacter rhizoryzae</name>
    <dbReference type="NCBI Taxonomy" id="2607907"/>
    <lineage>
        <taxon>Bacteria</taxon>
        <taxon>Pseudomonadati</taxon>
        <taxon>Bacteroidota</taxon>
        <taxon>Cytophagia</taxon>
        <taxon>Cytophagales</taxon>
        <taxon>Hymenobacteraceae</taxon>
        <taxon>Adhaeribacter</taxon>
    </lineage>
</organism>
<dbReference type="Gene3D" id="2.60.40.10">
    <property type="entry name" value="Immunoglobulins"/>
    <property type="match status" value="1"/>
</dbReference>
<feature type="compositionally biased region" description="Polar residues" evidence="1">
    <location>
        <begin position="30"/>
        <end position="48"/>
    </location>
</feature>
<proteinExistence type="predicted"/>
<evidence type="ECO:0000313" key="3">
    <source>
        <dbReference type="EMBL" id="KAA5547483.1"/>
    </source>
</evidence>
<accession>A0A5M6DJ45</accession>
<sequence>MKTLKHLFLLLFAFTFILTSCDPDKEKTDPQPQTTLTANAGPDQNVQTGQTVTLNGSGSKDSENKTFTYAWAFTQKPTGSQATLTNAATTTPTFVPDLAGDYELELTIGNGTGSHKDKVLVKATASTTALVLGNITVKTVLEDRIADPNLPDYLVNASIGVDAELTVKPGVNIAFAEDAHFSIDEDGVIIAKGEANKKIRFTGKQDQKGYWAGIMIYSNSSANEFNYTEILNAGSTDLVDEVKAAITVSDGARITIKNSEIAKSNGYGLYLRDGAILYGFAANKFDNNTASPIKLTAENVPMLDAATLFTANHGIKAIEVNRSSIQETKEVVWQALQNGFPYRLTGLITANSGWKLSPGLNIEVSQNNYIEVGDGYLNAVGTADKSITITGVDQTAGSWNGIIFYSRNSQNKMEHVNIKYAGGQPLNANIKSSITLSSASSLQIKNSKISFSGGYGIHVYGDEPTLNADAGTVNQFNSNALNPIFYNK</sequence>
<keyword evidence="4" id="KW-1185">Reference proteome</keyword>
<comment type="caution">
    <text evidence="3">The sequence shown here is derived from an EMBL/GenBank/DDBJ whole genome shotgun (WGS) entry which is preliminary data.</text>
</comment>
<evidence type="ECO:0000256" key="2">
    <source>
        <dbReference type="SAM" id="SignalP"/>
    </source>
</evidence>
<dbReference type="SUPFAM" id="SSF49299">
    <property type="entry name" value="PKD domain"/>
    <property type="match status" value="1"/>
</dbReference>
<evidence type="ECO:0000313" key="4">
    <source>
        <dbReference type="Proteomes" id="UP000323426"/>
    </source>
</evidence>
<gene>
    <name evidence="3" type="ORF">F0145_09160</name>
</gene>
<dbReference type="SMART" id="SM00710">
    <property type="entry name" value="PbH1"/>
    <property type="match status" value="2"/>
</dbReference>
<dbReference type="Pfam" id="PF22352">
    <property type="entry name" value="K319L-like_PKD"/>
    <property type="match status" value="1"/>
</dbReference>